<keyword evidence="3" id="KW-0496">Mitochondrion</keyword>
<evidence type="ECO:0000313" key="5">
    <source>
        <dbReference type="Proteomes" id="UP000290189"/>
    </source>
</evidence>
<dbReference type="Proteomes" id="UP000290189">
    <property type="component" value="Unassembled WGS sequence"/>
</dbReference>
<dbReference type="AlphaFoldDB" id="A0A0G4J082"/>
<keyword evidence="1" id="KW-0812">Transmembrane</keyword>
<feature type="transmembrane region" description="Helical" evidence="1">
    <location>
        <begin position="230"/>
        <end position="250"/>
    </location>
</feature>
<feature type="transmembrane region" description="Helical" evidence="1">
    <location>
        <begin position="48"/>
        <end position="69"/>
    </location>
</feature>
<evidence type="ECO:0000313" key="4">
    <source>
        <dbReference type="Proteomes" id="UP000039324"/>
    </source>
</evidence>
<dbReference type="Proteomes" id="UP000039324">
    <property type="component" value="Unassembled WGS sequence"/>
</dbReference>
<feature type="transmembrane region" description="Helical" evidence="1">
    <location>
        <begin position="19"/>
        <end position="36"/>
    </location>
</feature>
<protein>
    <submittedName>
        <fullName evidence="2">Uncharacterized protein</fullName>
    </submittedName>
</protein>
<evidence type="ECO:0000313" key="2">
    <source>
        <dbReference type="EMBL" id="CEP00739.1"/>
    </source>
</evidence>
<name>A0A0G4J082_PLABS</name>
<reference evidence="3 5" key="2">
    <citation type="submission" date="2018-03" db="EMBL/GenBank/DDBJ databases">
        <authorList>
            <person name="Fogelqvist J."/>
        </authorList>
    </citation>
    <scope>NUCLEOTIDE SEQUENCE [LARGE SCALE GENOMIC DNA]</scope>
</reference>
<accession>A0A0G4J082</accession>
<sequence length="292" mass="32966">MSTTSLTTPYTSTDLLNNYVRAIPLGFVLCLAMVVFNTRRIQTRWHWYASWIVVMAMIVIQNTAFIWDYFLLENCMLKNHIIYPSIMIMNASVWAFQLFLVYSLNKTSVADHFLIPGVALLFLYRLAVELVYVATNSSELAPNGVCRTVIIDAIGFWQKASDLLFDVCVAVAVIGRLYLEKKKNGQFTDRPTSKVIGYVMGNQEALVAISLVCQTVYMILLATLPSNMVGLLNAFTTLIPPLFMTAYLLALQVTREGQIEHLRTRPPVMVPAMVEVEPQLPYFMMSPTPRSV</sequence>
<feature type="transmembrane region" description="Helical" evidence="1">
    <location>
        <begin position="81"/>
        <end position="101"/>
    </location>
</feature>
<reference evidence="2 4" key="1">
    <citation type="submission" date="2015-02" db="EMBL/GenBank/DDBJ databases">
        <authorList>
            <person name="Chooi Y.-H."/>
        </authorList>
    </citation>
    <scope>NUCLEOTIDE SEQUENCE [LARGE SCALE GENOMIC DNA]</scope>
    <source>
        <strain evidence="2">E3</strain>
    </source>
</reference>
<proteinExistence type="predicted"/>
<geneLocation type="mitochondrion" evidence="3"/>
<evidence type="ECO:0000256" key="1">
    <source>
        <dbReference type="SAM" id="Phobius"/>
    </source>
</evidence>
<feature type="transmembrane region" description="Helical" evidence="1">
    <location>
        <begin position="163"/>
        <end position="179"/>
    </location>
</feature>
<organism evidence="2 4">
    <name type="scientific">Plasmodiophora brassicae</name>
    <name type="common">Clubroot disease agent</name>
    <dbReference type="NCBI Taxonomy" id="37360"/>
    <lineage>
        <taxon>Eukaryota</taxon>
        <taxon>Sar</taxon>
        <taxon>Rhizaria</taxon>
        <taxon>Endomyxa</taxon>
        <taxon>Phytomyxea</taxon>
        <taxon>Plasmodiophorida</taxon>
        <taxon>Plasmodiophoridae</taxon>
        <taxon>Plasmodiophora</taxon>
    </lineage>
</organism>
<dbReference type="EMBL" id="OVEO01000002">
    <property type="protein sequence ID" value="SPQ93780.1"/>
    <property type="molecule type" value="Genomic_DNA"/>
</dbReference>
<feature type="transmembrane region" description="Helical" evidence="1">
    <location>
        <begin position="113"/>
        <end position="134"/>
    </location>
</feature>
<feature type="transmembrane region" description="Helical" evidence="1">
    <location>
        <begin position="205"/>
        <end position="224"/>
    </location>
</feature>
<gene>
    <name evidence="2" type="ORF">PBRA_001794</name>
    <name evidence="3" type="ORF">PLBR_LOCUS995</name>
</gene>
<dbReference type="EMBL" id="CDSF01000101">
    <property type="protein sequence ID" value="CEP00739.1"/>
    <property type="molecule type" value="Genomic_DNA"/>
</dbReference>
<keyword evidence="1" id="KW-1133">Transmembrane helix</keyword>
<keyword evidence="4" id="KW-1185">Reference proteome</keyword>
<keyword evidence="1" id="KW-0472">Membrane</keyword>
<evidence type="ECO:0000313" key="3">
    <source>
        <dbReference type="EMBL" id="SPQ93780.1"/>
    </source>
</evidence>